<dbReference type="PANTHER" id="PTHR14477:SF1">
    <property type="entry name" value="CUB DOMAIN-CONTAINING PROTEIN 1"/>
    <property type="match status" value="1"/>
</dbReference>
<feature type="domain" description="CDCP1 third and sixth CUB" evidence="3">
    <location>
        <begin position="412"/>
        <end position="527"/>
    </location>
</feature>
<organism evidence="5 6">
    <name type="scientific">Leptobrachium leishanense</name>
    <name type="common">Leishan spiny toad</name>
    <dbReference type="NCBI Taxonomy" id="445787"/>
    <lineage>
        <taxon>Eukaryota</taxon>
        <taxon>Metazoa</taxon>
        <taxon>Chordata</taxon>
        <taxon>Craniata</taxon>
        <taxon>Vertebrata</taxon>
        <taxon>Euteleostomi</taxon>
        <taxon>Amphibia</taxon>
        <taxon>Batrachia</taxon>
        <taxon>Anura</taxon>
        <taxon>Pelobatoidea</taxon>
        <taxon>Megophryidae</taxon>
        <taxon>Leptobrachium</taxon>
    </lineage>
</organism>
<reference evidence="5" key="1">
    <citation type="submission" date="2025-08" db="UniProtKB">
        <authorList>
            <consortium name="Ensembl"/>
        </authorList>
    </citation>
    <scope>IDENTIFICATION</scope>
</reference>
<keyword evidence="2" id="KW-1133">Transmembrane helix</keyword>
<evidence type="ECO:0000259" key="4">
    <source>
        <dbReference type="Pfam" id="PF23668"/>
    </source>
</evidence>
<keyword evidence="2" id="KW-0472">Membrane</keyword>
<name>A0A8C5M9Z1_9ANUR</name>
<dbReference type="InterPro" id="IPR038811">
    <property type="entry name" value="CDCP1"/>
</dbReference>
<dbReference type="Proteomes" id="UP000694569">
    <property type="component" value="Unplaced"/>
</dbReference>
<feature type="domain" description="CDCP1 second and fifth CUB" evidence="4">
    <location>
        <begin position="52"/>
        <end position="155"/>
    </location>
</feature>
<dbReference type="OrthoDB" id="8960034at2759"/>
<evidence type="ECO:0000259" key="3">
    <source>
        <dbReference type="Pfam" id="PF23665"/>
    </source>
</evidence>
<dbReference type="InterPro" id="IPR056266">
    <property type="entry name" value="CDCP1_CUB_3rd_6th"/>
</dbReference>
<keyword evidence="6" id="KW-1185">Reference proteome</keyword>
<dbReference type="GeneTree" id="ENSGT00390000010209"/>
<proteinExistence type="predicted"/>
<sequence length="711" mass="79581">MRNVNDGTMSGNRKEKCAGLNNKATDMQIPALLLTWFLIGLTDCNTGVCPFGNVNLQPSSLTGLNRTFSWRVDAPRSSGLELKFTQWLRQIHPLSKCRDRVTFTVGTLADTSSIMIGTFCRKGTISRIKVQGGAIVTLQAAWNETLTDSGFSIANRSSIKRLCIVESIFEKEATITLMSPNYLQGFPNKGLMTWHFIIPSNHRATVQFHNYTDPNCFMKTVRVEYDLPFSNNIPEVFQLDGRQPGNIAGNFNLSLENCELENLNPGALKLLFNVTVQKGTNIAKCTDPKICNVKNLPLDVPQTLLNLPVRLETVTWKLIPPAKGSTEIGSQRIKLIQSVPEKDCNTTRPGSFYHITSLTNENTLKFGTFCPNGSIEKMKMKGNVTIVLNMANQANRTQLNHDLYVSFVPPVKEESLFTLTPPSGSTVHLHTLNWDEGIPDYFYLSWSVDLSSKQTAQLKFDRAKLDIMCQMNSAHIYVKEKTAGGVDIVQKEDETLPSALDLKYPFWVNISNCKLKERMKFKLQFSITVKESNTDTTIIGIIAGSVLGIVIATIIVTVCCVKNRKKVKPHTLKPSKTKVSSDVSRRKGFKARKGNESHIYDVIDETMVYGHLLKHNDGPKNPEVDVYRPFEGPMDVYRPFEGPMDYVPGVPPQPVHNGSAKEDTGEDPLALSMRRNEIYDSSDNLPREPVEDEDTSLSYPIIKEREMESLS</sequence>
<dbReference type="Pfam" id="PF23665">
    <property type="entry name" value="CDCP1_CUB_6"/>
    <property type="match status" value="2"/>
</dbReference>
<protein>
    <submittedName>
        <fullName evidence="5">CUB domain containing protein 1</fullName>
    </submittedName>
</protein>
<dbReference type="Pfam" id="PF23668">
    <property type="entry name" value="CUB_CDCP1_2"/>
    <property type="match status" value="2"/>
</dbReference>
<evidence type="ECO:0000256" key="2">
    <source>
        <dbReference type="SAM" id="Phobius"/>
    </source>
</evidence>
<dbReference type="InterPro" id="IPR056269">
    <property type="entry name" value="CUB_CDCP1_2nd_5th"/>
</dbReference>
<feature type="region of interest" description="Disordered" evidence="1">
    <location>
        <begin position="651"/>
        <end position="711"/>
    </location>
</feature>
<accession>A0A8C5M9Z1</accession>
<gene>
    <name evidence="5" type="primary">CDCP1</name>
</gene>
<keyword evidence="2" id="KW-0812">Transmembrane</keyword>
<feature type="compositionally biased region" description="Basic and acidic residues" evidence="1">
    <location>
        <begin position="702"/>
        <end position="711"/>
    </location>
</feature>
<evidence type="ECO:0000256" key="1">
    <source>
        <dbReference type="SAM" id="MobiDB-lite"/>
    </source>
</evidence>
<dbReference type="AlphaFoldDB" id="A0A8C5M9Z1"/>
<evidence type="ECO:0000313" key="5">
    <source>
        <dbReference type="Ensembl" id="ENSLLEP00000008939.1"/>
    </source>
</evidence>
<feature type="domain" description="CDCP1 second and fifth CUB" evidence="4">
    <location>
        <begin position="312"/>
        <end position="400"/>
    </location>
</feature>
<evidence type="ECO:0000313" key="6">
    <source>
        <dbReference type="Proteomes" id="UP000694569"/>
    </source>
</evidence>
<feature type="transmembrane region" description="Helical" evidence="2">
    <location>
        <begin position="538"/>
        <end position="561"/>
    </location>
</feature>
<feature type="domain" description="CDCP1 third and sixth CUB" evidence="3">
    <location>
        <begin position="161"/>
        <end position="264"/>
    </location>
</feature>
<reference evidence="5" key="2">
    <citation type="submission" date="2025-09" db="UniProtKB">
        <authorList>
            <consortium name="Ensembl"/>
        </authorList>
    </citation>
    <scope>IDENTIFICATION</scope>
</reference>
<dbReference type="PANTHER" id="PTHR14477">
    <property type="entry name" value="CUB DOMAIN-CONTAINING PROTEIN 1"/>
    <property type="match status" value="1"/>
</dbReference>
<dbReference type="Ensembl" id="ENSLLET00000009289.1">
    <property type="protein sequence ID" value="ENSLLEP00000008939.1"/>
    <property type="gene ID" value="ENSLLEG00000005710.1"/>
</dbReference>